<dbReference type="InterPro" id="IPR041588">
    <property type="entry name" value="Integrase_H2C2"/>
</dbReference>
<gene>
    <name evidence="5" type="ORF">Tci_011587</name>
</gene>
<dbReference type="PANTHER" id="PTHR45835:SF99">
    <property type="entry name" value="CHROMO DOMAIN-CONTAINING PROTEIN-RELATED"/>
    <property type="match status" value="1"/>
</dbReference>
<evidence type="ECO:0000259" key="3">
    <source>
        <dbReference type="Pfam" id="PF17921"/>
    </source>
</evidence>
<dbReference type="Pfam" id="PF17919">
    <property type="entry name" value="RT_RNaseH_2"/>
    <property type="match status" value="1"/>
</dbReference>
<protein>
    <recommendedName>
        <fullName evidence="6">Reverse transcriptase domain-containing protein</fullName>
    </recommendedName>
</protein>
<name>A0A6L2JSE5_TANCI</name>
<proteinExistence type="predicted"/>
<dbReference type="InterPro" id="IPR043502">
    <property type="entry name" value="DNA/RNA_pol_sf"/>
</dbReference>
<feature type="domain" description="Tf2-1-like SH3-like" evidence="4">
    <location>
        <begin position="893"/>
        <end position="945"/>
    </location>
</feature>
<dbReference type="InterPro" id="IPR012337">
    <property type="entry name" value="RNaseH-like_sf"/>
</dbReference>
<evidence type="ECO:0000259" key="4">
    <source>
        <dbReference type="Pfam" id="PF24626"/>
    </source>
</evidence>
<dbReference type="EMBL" id="BKCJ010001196">
    <property type="protein sequence ID" value="GEU39609.1"/>
    <property type="molecule type" value="Genomic_DNA"/>
</dbReference>
<feature type="region of interest" description="Disordered" evidence="1">
    <location>
        <begin position="403"/>
        <end position="425"/>
    </location>
</feature>
<evidence type="ECO:0000259" key="2">
    <source>
        <dbReference type="Pfam" id="PF17919"/>
    </source>
</evidence>
<reference evidence="5" key="1">
    <citation type="journal article" date="2019" name="Sci. Rep.">
        <title>Draft genome of Tanacetum cinerariifolium, the natural source of mosquito coil.</title>
        <authorList>
            <person name="Yamashiro T."/>
            <person name="Shiraishi A."/>
            <person name="Satake H."/>
            <person name="Nakayama K."/>
        </authorList>
    </citation>
    <scope>NUCLEOTIDE SEQUENCE</scope>
</reference>
<evidence type="ECO:0008006" key="6">
    <source>
        <dbReference type="Google" id="ProtNLM"/>
    </source>
</evidence>
<dbReference type="InterPro" id="IPR056924">
    <property type="entry name" value="SH3_Tf2-1"/>
</dbReference>
<dbReference type="Pfam" id="PF24626">
    <property type="entry name" value="SH3_Tf2-1"/>
    <property type="match status" value="1"/>
</dbReference>
<organism evidence="5">
    <name type="scientific">Tanacetum cinerariifolium</name>
    <name type="common">Dalmatian daisy</name>
    <name type="synonym">Chrysanthemum cinerariifolium</name>
    <dbReference type="NCBI Taxonomy" id="118510"/>
    <lineage>
        <taxon>Eukaryota</taxon>
        <taxon>Viridiplantae</taxon>
        <taxon>Streptophyta</taxon>
        <taxon>Embryophyta</taxon>
        <taxon>Tracheophyta</taxon>
        <taxon>Spermatophyta</taxon>
        <taxon>Magnoliopsida</taxon>
        <taxon>eudicotyledons</taxon>
        <taxon>Gunneridae</taxon>
        <taxon>Pentapetalae</taxon>
        <taxon>asterids</taxon>
        <taxon>campanulids</taxon>
        <taxon>Asterales</taxon>
        <taxon>Asteraceae</taxon>
        <taxon>Asteroideae</taxon>
        <taxon>Anthemideae</taxon>
        <taxon>Anthemidinae</taxon>
        <taxon>Tanacetum</taxon>
    </lineage>
</organism>
<dbReference type="InterPro" id="IPR036397">
    <property type="entry name" value="RNaseH_sf"/>
</dbReference>
<sequence>MDSAFARFNSIITSLKALDEGYSRKNYVRKFLRALHPKWRAKAMAIEESKDLTSLSLNKLIVNLKVHEMIIKKDSEIVKAKGERKYLALKAKKESNNHKTKKRPSKEAEMTRTTKVIGSVLDAVIKIILFENFQNHQKTRTKVHSSEVLGVIAVKKMMKIKVETCLVVQASNEAYNEGSVIFGSNLHDDIIGKGKICDNKCRITFSEHDSEITKDDKVIGRGKRVGRCLRGRGLRGGNDERVNELFGQWNNQGNLLPAILAQVGNQRNVGSKTGNVVNENIQEDVRNVLVNRNRVGCSYKEFLACNPKEYDGFNVVELSDPHAKPGSCCLVGNVAYANRFHELARLVPHLVTPESRKIERYVYGLAPHIRRMEAAMELKTMQKAVQIFGALLDEAVRNRSIKKVEKRGNVGKPSKNKNGRDDSKRRGLEMLLLQPQTLGQGHGNQGNQARGRAFMLVGIAKAPKIDRENQNLNWLGRVRGRVGIEPSELGFRYEIEIVSGQLVEIDKVIKGCKLETKGHVFDIDLIPFGHRSFDVIIEKKARFLMSSKARDKKQEEIAVVRDYPEGEEQELAFKTSKDKLYNARVLALFDRPKDFVVYCDASELGLGCVLMQRELFSNYDCEIRYRPDKANVVTDALSGKEIVKPKRVRSMNMTLQSSTKDRILATQKEAVDESGDVRTLIMDEAHKSRYFVHPGADMMYYDLKDKYWWPRMKRDVAVYVSKKAMDFVTKLPRTSSGHDIIWVIVNRLTKSAHFLPMLEDYKMDRLARLYLNEIVVRHGVTISIISNHDSHFTSRFWQSMEKAIGTQLDMSRAYHPQTDGSWDVYLPLVEFSYNNSFHSGVRCASFKALYGRKCHSPIIWAEVGGGQLIGHELETLRVLGRRVCLAQTVALKSYGTLWKKEKLAPRFVRPFEMTEQIGPVAYRLRFPKELNGVHDMFHMSNLKKCFVDLTLQDPLDEIQVDAKLNFIEEPVNFLEREFKKLKRSRIAIIKVQLNSKRGPEFTWEREDQMKLKYLHLFSDDSS</sequence>
<dbReference type="GO" id="GO:0003676">
    <property type="term" value="F:nucleic acid binding"/>
    <property type="evidence" value="ECO:0007669"/>
    <property type="project" value="InterPro"/>
</dbReference>
<dbReference type="SUPFAM" id="SSF53098">
    <property type="entry name" value="Ribonuclease H-like"/>
    <property type="match status" value="1"/>
</dbReference>
<dbReference type="Pfam" id="PF17921">
    <property type="entry name" value="Integrase_H2C2"/>
    <property type="match status" value="1"/>
</dbReference>
<dbReference type="Gene3D" id="3.30.420.10">
    <property type="entry name" value="Ribonuclease H-like superfamily/Ribonuclease H"/>
    <property type="match status" value="1"/>
</dbReference>
<dbReference type="AlphaFoldDB" id="A0A6L2JSE5"/>
<dbReference type="InterPro" id="IPR041577">
    <property type="entry name" value="RT_RNaseH_2"/>
</dbReference>
<evidence type="ECO:0000256" key="1">
    <source>
        <dbReference type="SAM" id="MobiDB-lite"/>
    </source>
</evidence>
<accession>A0A6L2JSE5</accession>
<dbReference type="Gene3D" id="1.10.340.70">
    <property type="match status" value="1"/>
</dbReference>
<dbReference type="PANTHER" id="PTHR45835">
    <property type="entry name" value="YALI0A06105P"/>
    <property type="match status" value="1"/>
</dbReference>
<feature type="domain" description="Integrase zinc-binding" evidence="3">
    <location>
        <begin position="677"/>
        <end position="721"/>
    </location>
</feature>
<dbReference type="SUPFAM" id="SSF56672">
    <property type="entry name" value="DNA/RNA polymerases"/>
    <property type="match status" value="1"/>
</dbReference>
<evidence type="ECO:0000313" key="5">
    <source>
        <dbReference type="EMBL" id="GEU39609.1"/>
    </source>
</evidence>
<comment type="caution">
    <text evidence="5">The sequence shown here is derived from an EMBL/GenBank/DDBJ whole genome shotgun (WGS) entry which is preliminary data.</text>
</comment>
<feature type="domain" description="Reverse transcriptase/retrotransposon-derived protein RNase H-like" evidence="2">
    <location>
        <begin position="567"/>
        <end position="614"/>
    </location>
</feature>